<dbReference type="Proteomes" id="UP000799423">
    <property type="component" value="Unassembled WGS sequence"/>
</dbReference>
<name>A0A6A7ATS3_9PLEO</name>
<dbReference type="OrthoDB" id="3691081at2759"/>
<keyword evidence="2" id="KW-1185">Reference proteome</keyword>
<reference evidence="1" key="1">
    <citation type="submission" date="2020-01" db="EMBL/GenBank/DDBJ databases">
        <authorList>
            <consortium name="DOE Joint Genome Institute"/>
            <person name="Haridas S."/>
            <person name="Albert R."/>
            <person name="Binder M."/>
            <person name="Bloem J."/>
            <person name="Labutti K."/>
            <person name="Salamov A."/>
            <person name="Andreopoulos B."/>
            <person name="Baker S.E."/>
            <person name="Barry K."/>
            <person name="Bills G."/>
            <person name="Bluhm B.H."/>
            <person name="Cannon C."/>
            <person name="Castanera R."/>
            <person name="Culley D.E."/>
            <person name="Daum C."/>
            <person name="Ezra D."/>
            <person name="Gonzalez J.B."/>
            <person name="Henrissat B."/>
            <person name="Kuo A."/>
            <person name="Liang C."/>
            <person name="Lipzen A."/>
            <person name="Lutzoni F."/>
            <person name="Magnuson J."/>
            <person name="Mondo S."/>
            <person name="Nolan M."/>
            <person name="Ohm R."/>
            <person name="Pangilinan J."/>
            <person name="Park H.-J."/>
            <person name="Ramirez L."/>
            <person name="Alfaro M."/>
            <person name="Sun H."/>
            <person name="Tritt A."/>
            <person name="Yoshinaga Y."/>
            <person name="Zwiers L.-H."/>
            <person name="Turgeon B.G."/>
            <person name="Goodwin S.B."/>
            <person name="Spatafora J.W."/>
            <person name="Crous P.W."/>
            <person name="Grigoriev I.V."/>
        </authorList>
    </citation>
    <scope>NUCLEOTIDE SEQUENCE</scope>
    <source>
        <strain evidence="1">IPT5</strain>
    </source>
</reference>
<proteinExistence type="predicted"/>
<accession>A0A6A7ATS3</accession>
<evidence type="ECO:0000313" key="1">
    <source>
        <dbReference type="EMBL" id="KAF2846462.1"/>
    </source>
</evidence>
<sequence length="437" mass="48193">MYTFDPGSRFGHHAPSLTPGANTYSFERPVLTHYSKIPHHIEFGTFLNCDASPQLVNLDLSRNECHNLATGAQSFRPFKHEDNMDWLNDINNGNAICQLIAYSSHGCLPASRLGSSSLPRGLQQCLSYVAPAPALSVEFQCVSTTSTVTVINTETATVTSWEVGTDGKATPHDKTTTRTSTVSSIRELSSRAAEATAGHLEQRQDNNHQGIWMFHPWSRSLICYDCYTYKTDDFTKFDCRSGPNNPIDCGPRLARVDDSTSTVTTRVTATIVSPTYTFTPVTTSTIHTSSTSSSSSSSAALQLAEMETTEGDIELGDGDIEKRSWHRRVRFMHPYKADVPVCADAEWEKRGKPNNEIRLQKITTDMQECQNNSDTQDLNIPKDVVVTSTTTTTTHSISALQSTRTTTISVARNLMDREIEEEEAVATLAAAPSHRDL</sequence>
<dbReference type="EMBL" id="MU006335">
    <property type="protein sequence ID" value="KAF2846462.1"/>
    <property type="molecule type" value="Genomic_DNA"/>
</dbReference>
<organism evidence="1 2">
    <name type="scientific">Plenodomus tracheiphilus IPT5</name>
    <dbReference type="NCBI Taxonomy" id="1408161"/>
    <lineage>
        <taxon>Eukaryota</taxon>
        <taxon>Fungi</taxon>
        <taxon>Dikarya</taxon>
        <taxon>Ascomycota</taxon>
        <taxon>Pezizomycotina</taxon>
        <taxon>Dothideomycetes</taxon>
        <taxon>Pleosporomycetidae</taxon>
        <taxon>Pleosporales</taxon>
        <taxon>Pleosporineae</taxon>
        <taxon>Leptosphaeriaceae</taxon>
        <taxon>Plenodomus</taxon>
    </lineage>
</organism>
<protein>
    <submittedName>
        <fullName evidence="1">Uncharacterized protein</fullName>
    </submittedName>
</protein>
<dbReference type="AlphaFoldDB" id="A0A6A7ATS3"/>
<gene>
    <name evidence="1" type="ORF">T440DRAFT_510940</name>
</gene>
<evidence type="ECO:0000313" key="2">
    <source>
        <dbReference type="Proteomes" id="UP000799423"/>
    </source>
</evidence>